<evidence type="ECO:0000313" key="4">
    <source>
        <dbReference type="EMBL" id="WGM07744.1"/>
    </source>
</evidence>
<dbReference type="Pfam" id="PF05065">
    <property type="entry name" value="Phage_capsid"/>
    <property type="match status" value="1"/>
</dbReference>
<evidence type="ECO:0000313" key="7">
    <source>
        <dbReference type="Proteomes" id="UP001177592"/>
    </source>
</evidence>
<keyword evidence="7" id="KW-1185">Reference proteome</keyword>
<dbReference type="InterPro" id="IPR024455">
    <property type="entry name" value="Phage_capsid"/>
</dbReference>
<name>A0ABY8NWW6_9GAMM</name>
<dbReference type="NCBIfam" id="TIGR01554">
    <property type="entry name" value="major_cap_HK97"/>
    <property type="match status" value="1"/>
</dbReference>
<comment type="subcellular location">
    <subcellularLocation>
        <location evidence="1">Virion</location>
    </subcellularLocation>
</comment>
<evidence type="ECO:0000259" key="3">
    <source>
        <dbReference type="Pfam" id="PF05065"/>
    </source>
</evidence>
<keyword evidence="2" id="KW-0175">Coiled coil</keyword>
<sequence>MRVNYANRQKDVELVAQELQNRFNEFKEKNDKRIEAIEAQKGKLSENVETLNAKLSELDALKSSLEEELVALKRPEAVRSNQSINDHKLAFSLFIRKGKEEGLAELEKKAMQTTTDPDGGYAVPEELDRNIIKALGDEIVMRQECQVLTVGTPDYKKLINKGGTTSGWVGETDKRPETSTSKLGVIEPVWGEIYGNPAATQRMLDDSFFNVEQFIVSELTQEFAQQEEQAFTSGDGQKKPKGLLAYGSDEKADMEREWGTLQHLMLKKPSEITADEIMQLIYTLRKPYRTNARFMMNNKTLFQVRTLKDSQGNYLWQPGLQLGQPSALLGYGIAENEQFADLGAGNVPVAFGNFKRCYTILDRIGVRVLRDPYTNKPFVHFYTTKRVGSMLVDSNAIKLLKGKASGAGG</sequence>
<dbReference type="SUPFAM" id="SSF56563">
    <property type="entry name" value="Major capsid protein gp5"/>
    <property type="match status" value="1"/>
</dbReference>
<gene>
    <name evidence="4" type="ORF">QE258_10015</name>
    <name evidence="5" type="ORF">QE258_12800</name>
    <name evidence="6" type="ORF">QE258_16000</name>
</gene>
<reference evidence="4" key="1">
    <citation type="submission" date="2023-04" db="EMBL/GenBank/DDBJ databases">
        <title>Genome dynamics across the evolutionary transition to endosymbiosis.</title>
        <authorList>
            <person name="Siozios S."/>
            <person name="Nadal-Jimenez P."/>
            <person name="Azagi T."/>
            <person name="Sprong H."/>
            <person name="Frost C.L."/>
            <person name="Parratt S.R."/>
            <person name="Taylor G."/>
            <person name="Brettell L."/>
            <person name="Lew K.C."/>
            <person name="Croft L."/>
            <person name="King K.C."/>
            <person name="Brockhurst M.A."/>
            <person name="Hypsa V."/>
            <person name="Novakova E."/>
            <person name="Darby A.C."/>
            <person name="Hurst G.D.D."/>
        </authorList>
    </citation>
    <scope>NUCLEOTIDE SEQUENCE</scope>
    <source>
        <strain evidence="4">ANv_CAN</strain>
    </source>
</reference>
<dbReference type="Gene3D" id="3.30.2320.10">
    <property type="entry name" value="hypothetical protein PF0899 domain"/>
    <property type="match status" value="1"/>
</dbReference>
<dbReference type="RefSeq" id="WP_280632470.1">
    <property type="nucleotide sequence ID" value="NZ_CP123523.1"/>
</dbReference>
<evidence type="ECO:0000256" key="1">
    <source>
        <dbReference type="ARBA" id="ARBA00004328"/>
    </source>
</evidence>
<proteinExistence type="predicted"/>
<dbReference type="EMBL" id="CP123523">
    <property type="protein sequence ID" value="WGM07805.1"/>
    <property type="molecule type" value="Genomic_DNA"/>
</dbReference>
<evidence type="ECO:0000313" key="5">
    <source>
        <dbReference type="EMBL" id="WGM07771.1"/>
    </source>
</evidence>
<protein>
    <submittedName>
        <fullName evidence="4">Phage major capsid protein</fullName>
    </submittedName>
</protein>
<feature type="domain" description="Phage capsid-like C-terminal" evidence="3">
    <location>
        <begin position="119"/>
        <end position="401"/>
    </location>
</feature>
<evidence type="ECO:0000313" key="6">
    <source>
        <dbReference type="EMBL" id="WGM07805.1"/>
    </source>
</evidence>
<dbReference type="EMBL" id="CP123523">
    <property type="protein sequence ID" value="WGM07744.1"/>
    <property type="molecule type" value="Genomic_DNA"/>
</dbReference>
<dbReference type="Proteomes" id="UP001177592">
    <property type="component" value="Chromosome"/>
</dbReference>
<dbReference type="EMBL" id="CP123523">
    <property type="protein sequence ID" value="WGM07771.1"/>
    <property type="molecule type" value="Genomic_DNA"/>
</dbReference>
<dbReference type="Gene3D" id="3.30.2400.10">
    <property type="entry name" value="Major capsid protein gp5"/>
    <property type="match status" value="1"/>
</dbReference>
<organism evidence="4 7">
    <name type="scientific">Arsenophonus nasoniae</name>
    <name type="common">son-killer infecting Nasonia vitripennis</name>
    <dbReference type="NCBI Taxonomy" id="638"/>
    <lineage>
        <taxon>Bacteria</taxon>
        <taxon>Pseudomonadati</taxon>
        <taxon>Pseudomonadota</taxon>
        <taxon>Gammaproteobacteria</taxon>
        <taxon>Enterobacterales</taxon>
        <taxon>Morganellaceae</taxon>
        <taxon>Arsenophonus</taxon>
    </lineage>
</organism>
<evidence type="ECO:0000256" key="2">
    <source>
        <dbReference type="SAM" id="Coils"/>
    </source>
</evidence>
<accession>A0ABY8NWW6</accession>
<dbReference type="InterPro" id="IPR054612">
    <property type="entry name" value="Phage_capsid-like_C"/>
</dbReference>
<feature type="coiled-coil region" evidence="2">
    <location>
        <begin position="9"/>
        <end position="68"/>
    </location>
</feature>